<evidence type="ECO:0000256" key="11">
    <source>
        <dbReference type="ARBA" id="ARBA00023204"/>
    </source>
</evidence>
<evidence type="ECO:0000256" key="5">
    <source>
        <dbReference type="ARBA" id="ARBA00022490"/>
    </source>
</evidence>
<keyword evidence="11 13" id="KW-0234">DNA repair</keyword>
<dbReference type="CDD" id="cd07434">
    <property type="entry name" value="PHP_PolIIIA_DnaE2"/>
    <property type="match status" value="1"/>
</dbReference>
<evidence type="ECO:0000259" key="14">
    <source>
        <dbReference type="SMART" id="SM00481"/>
    </source>
</evidence>
<keyword evidence="6 13" id="KW-0808">Transferase</keyword>
<dbReference type="GO" id="GO:0006260">
    <property type="term" value="P:DNA replication"/>
    <property type="evidence" value="ECO:0007669"/>
    <property type="project" value="UniProtKB-KW"/>
</dbReference>
<dbReference type="PANTHER" id="PTHR32294">
    <property type="entry name" value="DNA POLYMERASE III SUBUNIT ALPHA"/>
    <property type="match status" value="1"/>
</dbReference>
<dbReference type="EMBL" id="SWCJ01000009">
    <property type="protein sequence ID" value="TKB54235.1"/>
    <property type="molecule type" value="Genomic_DNA"/>
</dbReference>
<dbReference type="Pfam" id="PF17657">
    <property type="entry name" value="DNA_pol3_finger"/>
    <property type="match status" value="1"/>
</dbReference>
<dbReference type="GO" id="GO:0005737">
    <property type="term" value="C:cytoplasm"/>
    <property type="evidence" value="ECO:0007669"/>
    <property type="project" value="UniProtKB-SubCell"/>
</dbReference>
<sequence length="1026" mass="115271">MAGSDYVELHSLSNYSFLRSAAHPHQLIEAAIAQDYRGIAITDECSLAGVVKAWESAKEHDIQLIIGSEFQLDEATLVVLATSRVGYGQLSSLITQGRRRSPKGEYQLDWGDFYSGLDECLLLLLPNGDAELEELNLHQSELIEHWLGRAWLLVERHFTPEDGHQLKLVERLSEIWGWPVVCAGGVRMARREDKPLLDVVDCIRQGCSLAQAGWRLSGNGEAYIKPLEAINKRFRPEWTAQTQVIASRCQFDLDELRYQYPAEVVPAGMSASEYLRQQTLAGADLRYPNGVPDLVAQQIESELSLIDELNYHYFFLTIYDIVSFAKQAKILHQGRGSAANSVVCYCLGITEVDPTQVNLLFERFISKERNEPPDIDVDFEHQRREEVIQYIYQKYGRERAALAATVISYRFKSAMRDVGKALGLEVSYLEHLIKQVDRRDAKQSWQQQLQQRLSKETDGTMAQHLLPLVEALLGFPRHLSQHVGGFIISSCPLSELVPVENASMADRTVIQWDKDDLEALGLLKVDILALGMLSAIRRCFDLISDWQGAPYGMNEVHREQPEVYQMLCQADSIGVFQIESRAQTNMLPRLKPRCYYDLVVQIAIVRPGPIQGDMVHPYLRRRNGDEAVSYPSDEVKQVLSRTLGVPIFQEQVIKLAMVAAGFSGGEADQLRRAMASWKRHGQLDKFEQKLIRGMSERGYEQQFAQQVFNQIKGFGEYGFPESHSASFALLAYVSAYLKYHYPAAFCCALLNSQPMGFYTPSQLVQDAQRHGVEVLPVSVNHSQWQHSLEVLDGKPALRLGLRLVKGLSQQGAERMVFERPRHGYDQAQQLSNLGLSRGDLERLASADALKCLAGHRYQARWQLAAVQEQLPLFGEQSIASQVQIPKPEALDEMLADFTQLGLTLGEHPMSMLRRQGLLKGQQSAQSLQNCRQDQLVSLTGVVVGRQRPGTASGVTFMTLEDETGNANVVVWQATASAQRQAFLTAQILQVRGKVDSADNVVHLIAGKLCDRSDLIGKLRIFSRNFC</sequence>
<protein>
    <recommendedName>
        <fullName evidence="4 13">Error-prone DNA polymerase</fullName>
        <ecNumber evidence="3 13">2.7.7.7</ecNumber>
    </recommendedName>
</protein>
<gene>
    <name evidence="15" type="primary">dnaE</name>
    <name evidence="13" type="synonym">dnaE2</name>
    <name evidence="15" type="ORF">FCL42_12625</name>
</gene>
<name>A0A4U1BM53_9GAMM</name>
<comment type="function">
    <text evidence="13">DNA polymerase involved in damage-induced mutagenesis and translesion synthesis (TLS). It is not the major replicative DNA polymerase.</text>
</comment>
<accession>A0A4U1BM53</accession>
<evidence type="ECO:0000256" key="1">
    <source>
        <dbReference type="ARBA" id="ARBA00004496"/>
    </source>
</evidence>
<dbReference type="GO" id="GO:0006281">
    <property type="term" value="P:DNA repair"/>
    <property type="evidence" value="ECO:0007669"/>
    <property type="project" value="UniProtKB-UniRule"/>
</dbReference>
<dbReference type="Proteomes" id="UP000305675">
    <property type="component" value="Unassembled WGS sequence"/>
</dbReference>
<dbReference type="Pfam" id="PF14579">
    <property type="entry name" value="HHH_6"/>
    <property type="match status" value="1"/>
</dbReference>
<dbReference type="PANTHER" id="PTHR32294:SF4">
    <property type="entry name" value="ERROR-PRONE DNA POLYMERASE"/>
    <property type="match status" value="1"/>
</dbReference>
<dbReference type="NCBIfam" id="TIGR00594">
    <property type="entry name" value="polc"/>
    <property type="match status" value="1"/>
</dbReference>
<comment type="catalytic activity">
    <reaction evidence="12 13">
        <text>DNA(n) + a 2'-deoxyribonucleoside 5'-triphosphate = DNA(n+1) + diphosphate</text>
        <dbReference type="Rhea" id="RHEA:22508"/>
        <dbReference type="Rhea" id="RHEA-COMP:17339"/>
        <dbReference type="Rhea" id="RHEA-COMP:17340"/>
        <dbReference type="ChEBI" id="CHEBI:33019"/>
        <dbReference type="ChEBI" id="CHEBI:61560"/>
        <dbReference type="ChEBI" id="CHEBI:173112"/>
        <dbReference type="EC" id="2.7.7.7"/>
    </reaction>
</comment>
<keyword evidence="8 13" id="KW-0235">DNA replication</keyword>
<reference evidence="15 16" key="1">
    <citation type="submission" date="2019-04" db="EMBL/GenBank/DDBJ databases">
        <authorList>
            <person name="Hwang J.C."/>
        </authorList>
    </citation>
    <scope>NUCLEOTIDE SEQUENCE [LARGE SCALE GENOMIC DNA]</scope>
    <source>
        <strain evidence="15 16">IMCC35002</strain>
    </source>
</reference>
<organism evidence="15 16">
    <name type="scientific">Ferrimonas aestuarii</name>
    <dbReference type="NCBI Taxonomy" id="2569539"/>
    <lineage>
        <taxon>Bacteria</taxon>
        <taxon>Pseudomonadati</taxon>
        <taxon>Pseudomonadota</taxon>
        <taxon>Gammaproteobacteria</taxon>
        <taxon>Alteromonadales</taxon>
        <taxon>Ferrimonadaceae</taxon>
        <taxon>Ferrimonas</taxon>
    </lineage>
</organism>
<comment type="subcellular location">
    <subcellularLocation>
        <location evidence="1 13">Cytoplasm</location>
    </subcellularLocation>
</comment>
<dbReference type="AlphaFoldDB" id="A0A4U1BM53"/>
<dbReference type="OrthoDB" id="9803237at2"/>
<comment type="caution">
    <text evidence="15">The sequence shown here is derived from an EMBL/GenBank/DDBJ whole genome shotgun (WGS) entry which is preliminary data.</text>
</comment>
<dbReference type="InterPro" id="IPR004365">
    <property type="entry name" value="NA-bd_OB_tRNA"/>
</dbReference>
<dbReference type="InterPro" id="IPR003141">
    <property type="entry name" value="Pol/His_phosphatase_N"/>
</dbReference>
<dbReference type="GO" id="GO:0008408">
    <property type="term" value="F:3'-5' exonuclease activity"/>
    <property type="evidence" value="ECO:0007669"/>
    <property type="project" value="InterPro"/>
</dbReference>
<dbReference type="Pfam" id="PF02811">
    <property type="entry name" value="PHP"/>
    <property type="match status" value="1"/>
</dbReference>
<dbReference type="RefSeq" id="WP_136863784.1">
    <property type="nucleotide sequence ID" value="NZ_SWCJ01000009.1"/>
</dbReference>
<dbReference type="EC" id="2.7.7.7" evidence="3 13"/>
<evidence type="ECO:0000256" key="13">
    <source>
        <dbReference type="HAMAP-Rule" id="MF_01902"/>
    </source>
</evidence>
<evidence type="ECO:0000256" key="4">
    <source>
        <dbReference type="ARBA" id="ARBA00017273"/>
    </source>
</evidence>
<proteinExistence type="inferred from homology"/>
<evidence type="ECO:0000256" key="9">
    <source>
        <dbReference type="ARBA" id="ARBA00022763"/>
    </source>
</evidence>
<evidence type="ECO:0000313" key="16">
    <source>
        <dbReference type="Proteomes" id="UP000305675"/>
    </source>
</evidence>
<dbReference type="Gene3D" id="3.20.20.140">
    <property type="entry name" value="Metal-dependent hydrolases"/>
    <property type="match status" value="1"/>
</dbReference>
<evidence type="ECO:0000256" key="8">
    <source>
        <dbReference type="ARBA" id="ARBA00022705"/>
    </source>
</evidence>
<evidence type="ECO:0000256" key="7">
    <source>
        <dbReference type="ARBA" id="ARBA00022695"/>
    </source>
</evidence>
<dbReference type="InterPro" id="IPR040982">
    <property type="entry name" value="DNA_pol3_finger"/>
</dbReference>
<dbReference type="CDD" id="cd04485">
    <property type="entry name" value="DnaE_OBF"/>
    <property type="match status" value="1"/>
</dbReference>
<dbReference type="Pfam" id="PF07733">
    <property type="entry name" value="DNA_pol3_alpha"/>
    <property type="match status" value="1"/>
</dbReference>
<dbReference type="InterPro" id="IPR004805">
    <property type="entry name" value="DnaE2/DnaE/PolC"/>
</dbReference>
<keyword evidence="7 13" id="KW-0548">Nucleotidyltransferase</keyword>
<dbReference type="InterPro" id="IPR011708">
    <property type="entry name" value="DNA_pol3_alpha_NTPase_dom"/>
</dbReference>
<dbReference type="InterPro" id="IPR023073">
    <property type="entry name" value="DnaE2"/>
</dbReference>
<keyword evidence="10 13" id="KW-0239">DNA-directed DNA polymerase</keyword>
<dbReference type="Pfam" id="PF01336">
    <property type="entry name" value="tRNA_anti-codon"/>
    <property type="match status" value="1"/>
</dbReference>
<keyword evidence="5 13" id="KW-0963">Cytoplasm</keyword>
<keyword evidence="16" id="KW-1185">Reference proteome</keyword>
<evidence type="ECO:0000256" key="2">
    <source>
        <dbReference type="ARBA" id="ARBA00007391"/>
    </source>
</evidence>
<dbReference type="InterPro" id="IPR004013">
    <property type="entry name" value="PHP_dom"/>
</dbReference>
<feature type="domain" description="Polymerase/histidinol phosphatase N-terminal" evidence="14">
    <location>
        <begin position="7"/>
        <end position="74"/>
    </location>
</feature>
<evidence type="ECO:0000313" key="15">
    <source>
        <dbReference type="EMBL" id="TKB54235.1"/>
    </source>
</evidence>
<dbReference type="GO" id="GO:0003887">
    <property type="term" value="F:DNA-directed DNA polymerase activity"/>
    <property type="evidence" value="ECO:0007669"/>
    <property type="project" value="UniProtKB-UniRule"/>
</dbReference>
<keyword evidence="9 13" id="KW-0227">DNA damage</keyword>
<evidence type="ECO:0000256" key="3">
    <source>
        <dbReference type="ARBA" id="ARBA00012417"/>
    </source>
</evidence>
<dbReference type="HAMAP" id="MF_01902">
    <property type="entry name" value="DNApol_error_prone"/>
    <property type="match status" value="1"/>
</dbReference>
<dbReference type="NCBIfam" id="NF004225">
    <property type="entry name" value="PRK05672.1"/>
    <property type="match status" value="1"/>
</dbReference>
<evidence type="ECO:0000256" key="6">
    <source>
        <dbReference type="ARBA" id="ARBA00022679"/>
    </source>
</evidence>
<dbReference type="InterPro" id="IPR029460">
    <property type="entry name" value="DNAPol_HHH"/>
</dbReference>
<dbReference type="InterPro" id="IPR016195">
    <property type="entry name" value="Pol/histidinol_Pase-like"/>
</dbReference>
<dbReference type="Gene3D" id="1.10.150.870">
    <property type="match status" value="1"/>
</dbReference>
<evidence type="ECO:0000256" key="10">
    <source>
        <dbReference type="ARBA" id="ARBA00022932"/>
    </source>
</evidence>
<dbReference type="GO" id="GO:0003676">
    <property type="term" value="F:nucleic acid binding"/>
    <property type="evidence" value="ECO:0007669"/>
    <property type="project" value="InterPro"/>
</dbReference>
<evidence type="ECO:0000256" key="12">
    <source>
        <dbReference type="ARBA" id="ARBA00049244"/>
    </source>
</evidence>
<dbReference type="SUPFAM" id="SSF89550">
    <property type="entry name" value="PHP domain-like"/>
    <property type="match status" value="1"/>
</dbReference>
<comment type="similarity">
    <text evidence="2 13">Belongs to the DNA polymerase type-C family. DnaE2 subfamily.</text>
</comment>
<dbReference type="SMART" id="SM00481">
    <property type="entry name" value="POLIIIAc"/>
    <property type="match status" value="1"/>
</dbReference>